<keyword evidence="2" id="KW-0812">Transmembrane</keyword>
<dbReference type="AlphaFoldDB" id="A0A820P500"/>
<evidence type="ECO:0000313" key="3">
    <source>
        <dbReference type="EMBL" id="CAF4398330.1"/>
    </source>
</evidence>
<evidence type="ECO:0000256" key="1">
    <source>
        <dbReference type="SAM" id="MobiDB-lite"/>
    </source>
</evidence>
<gene>
    <name evidence="3" type="ORF">OXD698_LOCUS51317</name>
</gene>
<sequence length="117" mass="13023">MAAETSADAHLPVSIVLLKLHFELFWEKLYSTFFSSSSTESTTTTTPSTTTNTHGTTKTRTATFTNEDHLATDDNDSLWDLYLMAALLGLIGALYTMRRQRAALIIRQQQPVQAPVQ</sequence>
<dbReference type="EMBL" id="CAJOAZ010026114">
    <property type="protein sequence ID" value="CAF4398330.1"/>
    <property type="molecule type" value="Genomic_DNA"/>
</dbReference>
<feature type="region of interest" description="Disordered" evidence="1">
    <location>
        <begin position="37"/>
        <end position="58"/>
    </location>
</feature>
<organism evidence="3 4">
    <name type="scientific">Adineta steineri</name>
    <dbReference type="NCBI Taxonomy" id="433720"/>
    <lineage>
        <taxon>Eukaryota</taxon>
        <taxon>Metazoa</taxon>
        <taxon>Spiralia</taxon>
        <taxon>Gnathifera</taxon>
        <taxon>Rotifera</taxon>
        <taxon>Eurotatoria</taxon>
        <taxon>Bdelloidea</taxon>
        <taxon>Adinetida</taxon>
        <taxon>Adinetidae</taxon>
        <taxon>Adineta</taxon>
    </lineage>
</organism>
<evidence type="ECO:0000256" key="2">
    <source>
        <dbReference type="SAM" id="Phobius"/>
    </source>
</evidence>
<name>A0A820P500_9BILA</name>
<keyword evidence="2" id="KW-1133">Transmembrane helix</keyword>
<accession>A0A820P500</accession>
<evidence type="ECO:0000313" key="4">
    <source>
        <dbReference type="Proteomes" id="UP000663844"/>
    </source>
</evidence>
<protein>
    <submittedName>
        <fullName evidence="3">Uncharacterized protein</fullName>
    </submittedName>
</protein>
<dbReference type="Proteomes" id="UP000663844">
    <property type="component" value="Unassembled WGS sequence"/>
</dbReference>
<feature type="transmembrane region" description="Helical" evidence="2">
    <location>
        <begin position="79"/>
        <end position="97"/>
    </location>
</feature>
<reference evidence="3" key="1">
    <citation type="submission" date="2021-02" db="EMBL/GenBank/DDBJ databases">
        <authorList>
            <person name="Nowell W R."/>
        </authorList>
    </citation>
    <scope>NUCLEOTIDE SEQUENCE</scope>
</reference>
<proteinExistence type="predicted"/>
<comment type="caution">
    <text evidence="3">The sequence shown here is derived from an EMBL/GenBank/DDBJ whole genome shotgun (WGS) entry which is preliminary data.</text>
</comment>
<keyword evidence="2" id="KW-0472">Membrane</keyword>